<name>A0A1G1L335_9BACT</name>
<dbReference type="PROSITE" id="PS50110">
    <property type="entry name" value="RESPONSE_REGULATORY"/>
    <property type="match status" value="1"/>
</dbReference>
<dbReference type="Pfam" id="PF02518">
    <property type="entry name" value="HATPase_c"/>
    <property type="match status" value="1"/>
</dbReference>
<evidence type="ECO:0000256" key="10">
    <source>
        <dbReference type="ARBA" id="ARBA00022840"/>
    </source>
</evidence>
<evidence type="ECO:0000256" key="12">
    <source>
        <dbReference type="ARBA" id="ARBA00023136"/>
    </source>
</evidence>
<dbReference type="Gene3D" id="3.40.50.2300">
    <property type="match status" value="1"/>
</dbReference>
<keyword evidence="6 13" id="KW-0597">Phosphoprotein</keyword>
<evidence type="ECO:0000256" key="9">
    <source>
        <dbReference type="ARBA" id="ARBA00022777"/>
    </source>
</evidence>
<evidence type="ECO:0000259" key="15">
    <source>
        <dbReference type="PROSITE" id="PS50109"/>
    </source>
</evidence>
<sequence length="397" mass="44811">MIKSSLQVLLVEDNPDHAVLVRSAILKSRTQKYEVDSCISVEEAIEKLKTNPYNMIISDFHLPGKNGLDLLDWLNSEKIDIPFIMLTGSGDEKTAVKAIQNGAYNYLIKDDPALFDVIPHAVDEAFLRYLAEQQKERYEREIREKNVALEKANRELKKLDQLKSDFISSVSHDIRTPLNSVQESIALLLDGIVDQKTEKGTKVLEIAQRNVKRLTDMINDLLDFSKLEAGKMKLHIGSSDIQILVDEVIGNLKVLADKKSISFKFDLIENFPKIDCDAERLLQVMTNLVGNAIKFTPDKGTISISLEKAGTDRIKMIVADTGVGIAKENLDRVFERFEQVREKTIKTSPGTGLGLSICKELVRLHHGEIWAESELGHGSRFIIQMPIHYSVREEEKN</sequence>
<keyword evidence="14" id="KW-0175">Coiled coil</keyword>
<evidence type="ECO:0000256" key="2">
    <source>
        <dbReference type="ARBA" id="ARBA00004236"/>
    </source>
</evidence>
<dbReference type="SUPFAM" id="SSF47384">
    <property type="entry name" value="Homodimeric domain of signal transducing histidine kinase"/>
    <property type="match status" value="1"/>
</dbReference>
<dbReference type="CDD" id="cd00082">
    <property type="entry name" value="HisKA"/>
    <property type="match status" value="1"/>
</dbReference>
<evidence type="ECO:0000256" key="7">
    <source>
        <dbReference type="ARBA" id="ARBA00022679"/>
    </source>
</evidence>
<dbReference type="FunFam" id="1.10.287.130:FF:000001">
    <property type="entry name" value="Two-component sensor histidine kinase"/>
    <property type="match status" value="1"/>
</dbReference>
<dbReference type="PANTHER" id="PTHR43047">
    <property type="entry name" value="TWO-COMPONENT HISTIDINE PROTEIN KINASE"/>
    <property type="match status" value="1"/>
</dbReference>
<dbReference type="CDD" id="cd16922">
    <property type="entry name" value="HATPase_EvgS-ArcB-TorS-like"/>
    <property type="match status" value="1"/>
</dbReference>
<dbReference type="InterPro" id="IPR036890">
    <property type="entry name" value="HATPase_C_sf"/>
</dbReference>
<keyword evidence="5" id="KW-1003">Cell membrane</keyword>
<dbReference type="InterPro" id="IPR005467">
    <property type="entry name" value="His_kinase_dom"/>
</dbReference>
<dbReference type="EC" id="2.7.13.3" evidence="4"/>
<keyword evidence="11" id="KW-0902">Two-component regulatory system</keyword>
<dbReference type="Proteomes" id="UP000178187">
    <property type="component" value="Unassembled WGS sequence"/>
</dbReference>
<keyword evidence="8" id="KW-0547">Nucleotide-binding</keyword>
<dbReference type="EMBL" id="MHFR01000003">
    <property type="protein sequence ID" value="OGW99565.1"/>
    <property type="molecule type" value="Genomic_DNA"/>
</dbReference>
<dbReference type="SMART" id="SM00448">
    <property type="entry name" value="REC"/>
    <property type="match status" value="1"/>
</dbReference>
<dbReference type="GO" id="GO:0009927">
    <property type="term" value="F:histidine phosphotransfer kinase activity"/>
    <property type="evidence" value="ECO:0007669"/>
    <property type="project" value="TreeGrafter"/>
</dbReference>
<organism evidence="17 18">
    <name type="scientific">Candidatus Danuiimicrobium aquiferis</name>
    <dbReference type="NCBI Taxonomy" id="1801832"/>
    <lineage>
        <taxon>Bacteria</taxon>
        <taxon>Pseudomonadati</taxon>
        <taxon>Candidatus Omnitrophota</taxon>
        <taxon>Candidatus Danuiimicrobium</taxon>
    </lineage>
</organism>
<reference evidence="17 18" key="1">
    <citation type="journal article" date="2016" name="Nat. Commun.">
        <title>Thousands of microbial genomes shed light on interconnected biogeochemical processes in an aquifer system.</title>
        <authorList>
            <person name="Anantharaman K."/>
            <person name="Brown C.T."/>
            <person name="Hug L.A."/>
            <person name="Sharon I."/>
            <person name="Castelle C.J."/>
            <person name="Probst A.J."/>
            <person name="Thomas B.C."/>
            <person name="Singh A."/>
            <person name="Wilkins M.J."/>
            <person name="Karaoz U."/>
            <person name="Brodie E.L."/>
            <person name="Williams K.H."/>
            <person name="Hubbard S.S."/>
            <person name="Banfield J.F."/>
        </authorList>
    </citation>
    <scope>NUCLEOTIDE SEQUENCE [LARGE SCALE GENOMIC DNA]</scope>
</reference>
<dbReference type="PRINTS" id="PR00344">
    <property type="entry name" value="BCTRLSENSOR"/>
</dbReference>
<feature type="coiled-coil region" evidence="14">
    <location>
        <begin position="131"/>
        <end position="169"/>
    </location>
</feature>
<dbReference type="GO" id="GO:0000155">
    <property type="term" value="F:phosphorelay sensor kinase activity"/>
    <property type="evidence" value="ECO:0007669"/>
    <property type="project" value="InterPro"/>
</dbReference>
<dbReference type="SUPFAM" id="SSF52172">
    <property type="entry name" value="CheY-like"/>
    <property type="match status" value="1"/>
</dbReference>
<dbReference type="AlphaFoldDB" id="A0A1G1L335"/>
<dbReference type="Pfam" id="PF00512">
    <property type="entry name" value="HisKA"/>
    <property type="match status" value="1"/>
</dbReference>
<proteinExistence type="predicted"/>
<evidence type="ECO:0000256" key="5">
    <source>
        <dbReference type="ARBA" id="ARBA00022475"/>
    </source>
</evidence>
<dbReference type="SUPFAM" id="SSF55874">
    <property type="entry name" value="ATPase domain of HSP90 chaperone/DNA topoisomerase II/histidine kinase"/>
    <property type="match status" value="1"/>
</dbReference>
<evidence type="ECO:0000256" key="11">
    <source>
        <dbReference type="ARBA" id="ARBA00023012"/>
    </source>
</evidence>
<dbReference type="SMART" id="SM00387">
    <property type="entry name" value="HATPase_c"/>
    <property type="match status" value="1"/>
</dbReference>
<dbReference type="CDD" id="cd00156">
    <property type="entry name" value="REC"/>
    <property type="match status" value="1"/>
</dbReference>
<accession>A0A1G1L335</accession>
<dbReference type="FunFam" id="3.30.565.10:FF:000023">
    <property type="entry name" value="PAS domain-containing sensor histidine kinase"/>
    <property type="match status" value="1"/>
</dbReference>
<dbReference type="InterPro" id="IPR001789">
    <property type="entry name" value="Sig_transdc_resp-reg_receiver"/>
</dbReference>
<dbReference type="InterPro" id="IPR036097">
    <property type="entry name" value="HisK_dim/P_sf"/>
</dbReference>
<keyword evidence="10" id="KW-0067">ATP-binding</keyword>
<comment type="subcellular location">
    <subcellularLocation>
        <location evidence="2">Cell membrane</location>
    </subcellularLocation>
    <subcellularLocation>
        <location evidence="3">Membrane raft</location>
        <topology evidence="3">Multi-pass membrane protein</topology>
    </subcellularLocation>
</comment>
<evidence type="ECO:0000259" key="16">
    <source>
        <dbReference type="PROSITE" id="PS50110"/>
    </source>
</evidence>
<dbReference type="InterPro" id="IPR011006">
    <property type="entry name" value="CheY-like_superfamily"/>
</dbReference>
<comment type="caution">
    <text evidence="17">The sequence shown here is derived from an EMBL/GenBank/DDBJ whole genome shotgun (WGS) entry which is preliminary data.</text>
</comment>
<dbReference type="GO" id="GO:0005886">
    <property type="term" value="C:plasma membrane"/>
    <property type="evidence" value="ECO:0007669"/>
    <property type="project" value="UniProtKB-SubCell"/>
</dbReference>
<evidence type="ECO:0000313" key="18">
    <source>
        <dbReference type="Proteomes" id="UP000178187"/>
    </source>
</evidence>
<feature type="modified residue" description="4-aspartylphosphate" evidence="13">
    <location>
        <position position="59"/>
    </location>
</feature>
<feature type="domain" description="Response regulatory" evidence="16">
    <location>
        <begin position="7"/>
        <end position="124"/>
    </location>
</feature>
<evidence type="ECO:0000256" key="1">
    <source>
        <dbReference type="ARBA" id="ARBA00000085"/>
    </source>
</evidence>
<dbReference type="InterPro" id="IPR003661">
    <property type="entry name" value="HisK_dim/P_dom"/>
</dbReference>
<evidence type="ECO:0000313" key="17">
    <source>
        <dbReference type="EMBL" id="OGW99565.1"/>
    </source>
</evidence>
<dbReference type="Gene3D" id="3.30.565.10">
    <property type="entry name" value="Histidine kinase-like ATPase, C-terminal domain"/>
    <property type="match status" value="1"/>
</dbReference>
<dbReference type="Pfam" id="PF00072">
    <property type="entry name" value="Response_reg"/>
    <property type="match status" value="1"/>
</dbReference>
<gene>
    <name evidence="17" type="ORF">A3G33_05700</name>
</gene>
<dbReference type="GO" id="GO:0005524">
    <property type="term" value="F:ATP binding"/>
    <property type="evidence" value="ECO:0007669"/>
    <property type="project" value="UniProtKB-KW"/>
</dbReference>
<dbReference type="PROSITE" id="PS50109">
    <property type="entry name" value="HIS_KIN"/>
    <property type="match status" value="1"/>
</dbReference>
<keyword evidence="7" id="KW-0808">Transferase</keyword>
<evidence type="ECO:0000256" key="3">
    <source>
        <dbReference type="ARBA" id="ARBA00004314"/>
    </source>
</evidence>
<protein>
    <recommendedName>
        <fullName evidence="4">histidine kinase</fullName>
        <ecNumber evidence="4">2.7.13.3</ecNumber>
    </recommendedName>
</protein>
<keyword evidence="9" id="KW-0418">Kinase</keyword>
<evidence type="ECO:0000256" key="14">
    <source>
        <dbReference type="SAM" id="Coils"/>
    </source>
</evidence>
<dbReference type="Gene3D" id="1.10.287.130">
    <property type="match status" value="1"/>
</dbReference>
<feature type="domain" description="Histidine kinase" evidence="15">
    <location>
        <begin position="169"/>
        <end position="389"/>
    </location>
</feature>
<keyword evidence="12" id="KW-0472">Membrane</keyword>
<dbReference type="PANTHER" id="PTHR43047:SF72">
    <property type="entry name" value="OSMOSENSING HISTIDINE PROTEIN KINASE SLN1"/>
    <property type="match status" value="1"/>
</dbReference>
<evidence type="ECO:0000256" key="4">
    <source>
        <dbReference type="ARBA" id="ARBA00012438"/>
    </source>
</evidence>
<dbReference type="InterPro" id="IPR004358">
    <property type="entry name" value="Sig_transdc_His_kin-like_C"/>
</dbReference>
<comment type="catalytic activity">
    <reaction evidence="1">
        <text>ATP + protein L-histidine = ADP + protein N-phospho-L-histidine.</text>
        <dbReference type="EC" id="2.7.13.3"/>
    </reaction>
</comment>
<dbReference type="GO" id="GO:0045121">
    <property type="term" value="C:membrane raft"/>
    <property type="evidence" value="ECO:0007669"/>
    <property type="project" value="UniProtKB-SubCell"/>
</dbReference>
<dbReference type="InterPro" id="IPR003594">
    <property type="entry name" value="HATPase_dom"/>
</dbReference>
<evidence type="ECO:0000256" key="8">
    <source>
        <dbReference type="ARBA" id="ARBA00022741"/>
    </source>
</evidence>
<dbReference type="SMART" id="SM00388">
    <property type="entry name" value="HisKA"/>
    <property type="match status" value="1"/>
</dbReference>
<evidence type="ECO:0000256" key="6">
    <source>
        <dbReference type="ARBA" id="ARBA00022553"/>
    </source>
</evidence>
<evidence type="ECO:0000256" key="13">
    <source>
        <dbReference type="PROSITE-ProRule" id="PRU00169"/>
    </source>
</evidence>